<evidence type="ECO:0008006" key="6">
    <source>
        <dbReference type="Google" id="ProtNLM"/>
    </source>
</evidence>
<dbReference type="InterPro" id="IPR051055">
    <property type="entry name" value="PIF1_helicase"/>
</dbReference>
<organism evidence="4 5">
    <name type="scientific">Euphydryas editha</name>
    <name type="common">Edith's checkerspot</name>
    <dbReference type="NCBI Taxonomy" id="104508"/>
    <lineage>
        <taxon>Eukaryota</taxon>
        <taxon>Metazoa</taxon>
        <taxon>Ecdysozoa</taxon>
        <taxon>Arthropoda</taxon>
        <taxon>Hexapoda</taxon>
        <taxon>Insecta</taxon>
        <taxon>Pterygota</taxon>
        <taxon>Neoptera</taxon>
        <taxon>Endopterygota</taxon>
        <taxon>Lepidoptera</taxon>
        <taxon>Glossata</taxon>
        <taxon>Ditrysia</taxon>
        <taxon>Papilionoidea</taxon>
        <taxon>Nymphalidae</taxon>
        <taxon>Nymphalinae</taxon>
        <taxon>Euphydryas</taxon>
    </lineage>
</organism>
<reference evidence="4" key="1">
    <citation type="submission" date="2022-03" db="EMBL/GenBank/DDBJ databases">
        <authorList>
            <person name="Tunstrom K."/>
        </authorList>
    </citation>
    <scope>NUCLEOTIDE SEQUENCE</scope>
</reference>
<proteinExistence type="predicted"/>
<evidence type="ECO:0000313" key="4">
    <source>
        <dbReference type="EMBL" id="CAH2100606.1"/>
    </source>
</evidence>
<protein>
    <recommendedName>
        <fullName evidence="6">ATP-dependent DNA helicase</fullName>
    </recommendedName>
</protein>
<evidence type="ECO:0000259" key="3">
    <source>
        <dbReference type="Pfam" id="PF20209"/>
    </source>
</evidence>
<name>A0AAU9UM20_EUPED</name>
<feature type="compositionally biased region" description="Low complexity" evidence="1">
    <location>
        <begin position="345"/>
        <end position="355"/>
    </location>
</feature>
<gene>
    <name evidence="4" type="ORF">EEDITHA_LOCUS15450</name>
</gene>
<dbReference type="Pfam" id="PF20209">
    <property type="entry name" value="DUF6570"/>
    <property type="match status" value="1"/>
</dbReference>
<sequence length="1289" mass="150611">MNLNTVCRCCLLRSPDKDLKSAYTCLVEDIPQIKEEYLDIEENNISALVDDTPQIKEEYLDIEENDISALVDDTPQIKEEYFDVEENDITVLGSNTDSEYESGAPGPSTRKKLRTDIVYKKCVTRYSRGSLLQIIIGDMVIEHFNKQMKADDENSTIDHVQKPRQSLGVRLNKTPKTNAERAREFRARKKLLKQQSKQQQERGAIVEVATEDIRSASPSEYNHVLGPSELRAIEKRAKSADAQRRRREKNRGVSKSSETAKTTAQRMREYRARKKLAKKMLLKQQSDQDLDAVVSTSSSQLNQRAGPSTINSISSELTRRGISQSQQQIETSERTREYRERRNDNINIESNNPSENNEEQSVLRDSTLTLKYDDITEHKKAHKHFDQIFRKNPFGYSCTVCNRLWFKNDLKKASKNYEDLLKKITNINNINDAMICKSCKVSLDKQNIPILSTYNGFKYPEIPAHLPKLDLVSERLISSRLPFMQIRRLRHVHGQFVLYGQIINVPVSVDTMVNQLPRDISDDHCIYVHIKRKQIHKSSYLLGLINKKNIKTWLQYLVNTPLYTHYNITINRGFLSDDDEVTQQIGNIDEVSENIPIEESLTAQQHTLLWNDEKYLRIAPGKYNISRSLLFDEHVEELSFPTIYLGQFRTFKEDIRATPFLMATSELRRTDRRAITPHHLLYIALKIMRLRIRDCLTVAFKHIGPNTNITREQIQSDEYINNCIESNLAFVRAIPNSTWYWAQRKKDLFAMIRQKGRPTAFMTLSANEIGWTDLIQLLYKLANNGAEISERVASELSFIEKSTLVNEDAVTCAIYFNKFVNVLLTILKSKKFSPFGRYRVDEYFISIELQHCGSPHAHLLLWLENAPDNMMDENNSEVIHLIDSLVSVSASQASGNIKLQTHKHTFTCYDKIVANKPQKCRFEAPFMPCRKTLNLTPMQKTDEHFQRYAKRYAEIRSNLESTDYNNIDDFYTKNNIQTDDEYRNILRAGITRPNIVYKRSPTEKWHNPFNPFVFNILRSNMDFQIITDEYSCAAYVVEYVNKTNRGVSDLQRKMIEVMNEHPEFDIVDITKKISVDMSNSVEMSSQEAAWYLLREPISKSSVDVIYINTVWPIERQRIRKKQKYLSELDENSTDIWKEDWFDKYQQRPDELSNITLAQFVSKYDKNNVERIVPKVIRFRNYDIAQDYSEYRREMVTLHIPFRNEDAEILADMKFIKIYDENEALILERRKEFDSNFDIEKTIKIYRQLCREDGNPDDNESEIQDVGNRFPEHNPLQQLYRNPNTDDDRL</sequence>
<comment type="caution">
    <text evidence="4">The sequence shown here is derived from an EMBL/GenBank/DDBJ whole genome shotgun (WGS) entry which is preliminary data.</text>
</comment>
<feature type="domain" description="Helitron helicase-like" evidence="2">
    <location>
        <begin position="715"/>
        <end position="861"/>
    </location>
</feature>
<dbReference type="PANTHER" id="PTHR47642">
    <property type="entry name" value="ATP-DEPENDENT DNA HELICASE"/>
    <property type="match status" value="1"/>
</dbReference>
<dbReference type="PANTHER" id="PTHR47642:SF8">
    <property type="entry name" value="ATP-DEPENDENT DNA HELICASE"/>
    <property type="match status" value="1"/>
</dbReference>
<accession>A0AAU9UM20</accession>
<evidence type="ECO:0000313" key="5">
    <source>
        <dbReference type="Proteomes" id="UP001153954"/>
    </source>
</evidence>
<dbReference type="Proteomes" id="UP001153954">
    <property type="component" value="Unassembled WGS sequence"/>
</dbReference>
<feature type="region of interest" description="Disordered" evidence="1">
    <location>
        <begin position="235"/>
        <end position="267"/>
    </location>
</feature>
<feature type="compositionally biased region" description="Polar residues" evidence="1">
    <location>
        <begin position="294"/>
        <end position="316"/>
    </location>
</feature>
<evidence type="ECO:0000256" key="1">
    <source>
        <dbReference type="SAM" id="MobiDB-lite"/>
    </source>
</evidence>
<feature type="compositionally biased region" description="Polar residues" evidence="1">
    <location>
        <begin position="253"/>
        <end position="265"/>
    </location>
</feature>
<feature type="compositionally biased region" description="Basic and acidic residues" evidence="1">
    <location>
        <begin position="331"/>
        <end position="344"/>
    </location>
</feature>
<dbReference type="InterPro" id="IPR025476">
    <property type="entry name" value="Helitron_helicase-like"/>
</dbReference>
<dbReference type="EMBL" id="CAKOGL010000023">
    <property type="protein sequence ID" value="CAH2100606.1"/>
    <property type="molecule type" value="Genomic_DNA"/>
</dbReference>
<feature type="region of interest" description="Disordered" evidence="1">
    <location>
        <begin position="1253"/>
        <end position="1289"/>
    </location>
</feature>
<dbReference type="Pfam" id="PF14214">
    <property type="entry name" value="Helitron_like_N"/>
    <property type="match status" value="1"/>
</dbReference>
<feature type="region of interest" description="Disordered" evidence="1">
    <location>
        <begin position="282"/>
        <end position="362"/>
    </location>
</feature>
<evidence type="ECO:0000259" key="2">
    <source>
        <dbReference type="Pfam" id="PF14214"/>
    </source>
</evidence>
<feature type="domain" description="DUF6570" evidence="3">
    <location>
        <begin position="446"/>
        <end position="571"/>
    </location>
</feature>
<dbReference type="InterPro" id="IPR046700">
    <property type="entry name" value="DUF6570"/>
</dbReference>
<keyword evidence="5" id="KW-1185">Reference proteome</keyword>